<dbReference type="GO" id="GO:0019806">
    <property type="term" value="F:bromide peroxidase activity"/>
    <property type="evidence" value="ECO:0007669"/>
    <property type="project" value="UniProtKB-EC"/>
</dbReference>
<feature type="domain" description="AB hydrolase-1" evidence="1">
    <location>
        <begin position="38"/>
        <end position="221"/>
    </location>
</feature>
<proteinExistence type="predicted"/>
<dbReference type="Proteomes" id="UP000236884">
    <property type="component" value="Chromosome"/>
</dbReference>
<dbReference type="InterPro" id="IPR050266">
    <property type="entry name" value="AB_hydrolase_sf"/>
</dbReference>
<dbReference type="OrthoDB" id="5491135at2"/>
<keyword evidence="2" id="KW-0560">Oxidoreductase</keyword>
<keyword evidence="3" id="KW-1185">Reference proteome</keyword>
<dbReference type="Gene3D" id="3.40.50.1820">
    <property type="entry name" value="alpha/beta hydrolase"/>
    <property type="match status" value="1"/>
</dbReference>
<protein>
    <submittedName>
        <fullName evidence="2">Putative non-heme bromoperoxidase BpoC</fullName>
        <ecNumber evidence="2">1.11.1.18</ecNumber>
    </submittedName>
</protein>
<dbReference type="InterPro" id="IPR029058">
    <property type="entry name" value="AB_hydrolase_fold"/>
</dbReference>
<dbReference type="EC" id="1.11.1.18" evidence="2"/>
<dbReference type="PANTHER" id="PTHR43798:SF29">
    <property type="entry name" value="AB HYDROLASE-1 DOMAIN-CONTAINING PROTEIN"/>
    <property type="match status" value="1"/>
</dbReference>
<dbReference type="PRINTS" id="PR00111">
    <property type="entry name" value="ABHYDROLASE"/>
</dbReference>
<organism evidence="2 3">
    <name type="scientific">Variibacter gotjawalensis</name>
    <dbReference type="NCBI Taxonomy" id="1333996"/>
    <lineage>
        <taxon>Bacteria</taxon>
        <taxon>Pseudomonadati</taxon>
        <taxon>Pseudomonadota</taxon>
        <taxon>Alphaproteobacteria</taxon>
        <taxon>Hyphomicrobiales</taxon>
        <taxon>Nitrobacteraceae</taxon>
        <taxon>Variibacter</taxon>
    </lineage>
</organism>
<dbReference type="InterPro" id="IPR000073">
    <property type="entry name" value="AB_hydrolase_1"/>
</dbReference>
<name>A0A0S3PY80_9BRAD</name>
<gene>
    <name evidence="2" type="primary">bpoC</name>
    <name evidence="2" type="ORF">GJW-30_1_03386</name>
</gene>
<reference evidence="2 3" key="1">
    <citation type="submission" date="2015-08" db="EMBL/GenBank/DDBJ databases">
        <title>Investigation of the bacterial diversity of lava forest soil.</title>
        <authorList>
            <person name="Lee J.S."/>
        </authorList>
    </citation>
    <scope>NUCLEOTIDE SEQUENCE [LARGE SCALE GENOMIC DNA]</scope>
    <source>
        <strain evidence="2 3">GJW-30</strain>
    </source>
</reference>
<dbReference type="Pfam" id="PF12697">
    <property type="entry name" value="Abhydrolase_6"/>
    <property type="match status" value="1"/>
</dbReference>
<evidence type="ECO:0000313" key="2">
    <source>
        <dbReference type="EMBL" id="BAT60836.1"/>
    </source>
</evidence>
<dbReference type="KEGG" id="vgo:GJW-30_1_03386"/>
<evidence type="ECO:0000259" key="1">
    <source>
        <dbReference type="Pfam" id="PF12697"/>
    </source>
</evidence>
<keyword evidence="2" id="KW-0575">Peroxidase</keyword>
<dbReference type="PANTHER" id="PTHR43798">
    <property type="entry name" value="MONOACYLGLYCEROL LIPASE"/>
    <property type="match status" value="1"/>
</dbReference>
<dbReference type="EMBL" id="AP014946">
    <property type="protein sequence ID" value="BAT60836.1"/>
    <property type="molecule type" value="Genomic_DNA"/>
</dbReference>
<evidence type="ECO:0000313" key="3">
    <source>
        <dbReference type="Proteomes" id="UP000236884"/>
    </source>
</evidence>
<dbReference type="AlphaFoldDB" id="A0A0S3PY80"/>
<dbReference type="SUPFAM" id="SSF53474">
    <property type="entry name" value="alpha/beta-Hydrolases"/>
    <property type="match status" value="1"/>
</dbReference>
<accession>A0A0S3PY80</accession>
<dbReference type="RefSeq" id="WP_096357400.1">
    <property type="nucleotide sequence ID" value="NZ_AP014946.1"/>
</dbReference>
<sequence length="234" mass="25200">MADPLPTVLVPGLNCSARLYAAQIPVLWRFGPVQVANHTDADTMAQIARQILSNAPPLFALVGLSMGGYIALEIMRQAPQRVGKLALLDTSARPDTPEQSAKRDNFISMAEAGRFAEVTETLWPVLVDPSRQKDVTLKGEIVRMADDVGPEAFVRQQRAIKSRADSRPLLKEIQCPALVLVGANDQLTPPELADEMAAGIAGADLVKVPDCGHMSTMEKPEIANRALAALMQKG</sequence>